<dbReference type="InterPro" id="IPR036388">
    <property type="entry name" value="WH-like_DNA-bd_sf"/>
</dbReference>
<sequence>MESKELNIVDLIENNPITKLSSDYNVKLLQKIKEQFTDFEQQLFLSSFYCYLNHHPTNDFVIDLDSVWKWMGFQSKYNAKRVLERNFTIEKDYKNPLRSPAKQTIHTKGGHNKEIFMLNVKTFKSLCLKADTKKADEIHDYFLKMEHIIQESINEESNDLRNQLTIKTIQLTEQTIQLENVEKDKELLKEKTIIDQFPLNTQCIYIGKIDNKTLGIPGHKMYHETVIKFGQSNNLAERVKCHKKTYENFRLYAAFKVKNKIEIENAIKKHPILKTRLRLITLIDDITYRELLALNEEEFTIEKMEEYIKEIIKQNEYNVENYNLLLQKNALLEEENYAFKLANNEKDKKINELSQKLENYSDTNMNDITIVSKNKISNKYGICKFGYFLYVFQYENMRFICSITRQKDFDSICSTLLNLYPSGSMIYKQIVNASFSEKNMYFLLKRTMTLLGSNKFEGTFENVKTIIDITVSLEKLLTEKSTDLPQLLTIMKNEPINNVPVIVNYVDPETPQVKKAKRSIDQINKETGAIIKTYESIEAAGRSLGLTTGTAIGIALREKRVCQGFIWRYTGVSREEQYNEQPVIKVCCSTGNKTYFKTITDAAKDVNISSPALRQRIITQVHLLDHHWIFNKDIKPTHYS</sequence>
<dbReference type="AlphaFoldDB" id="A0A6C0HGN2"/>
<evidence type="ECO:0000313" key="1">
    <source>
        <dbReference type="EMBL" id="QHT79540.1"/>
    </source>
</evidence>
<name>A0A6C0HGN2_9ZZZZ</name>
<reference evidence="1" key="1">
    <citation type="journal article" date="2020" name="Nature">
        <title>Giant virus diversity and host interactions through global metagenomics.</title>
        <authorList>
            <person name="Schulz F."/>
            <person name="Roux S."/>
            <person name="Paez-Espino D."/>
            <person name="Jungbluth S."/>
            <person name="Walsh D.A."/>
            <person name="Denef V.J."/>
            <person name="McMahon K.D."/>
            <person name="Konstantinidis K.T."/>
            <person name="Eloe-Fadrosh E.A."/>
            <person name="Kyrpides N.C."/>
            <person name="Woyke T."/>
        </authorList>
    </citation>
    <scope>NUCLEOTIDE SEQUENCE</scope>
    <source>
        <strain evidence="1">GVMAG-M-3300023184-101</strain>
    </source>
</reference>
<organism evidence="1">
    <name type="scientific">viral metagenome</name>
    <dbReference type="NCBI Taxonomy" id="1070528"/>
    <lineage>
        <taxon>unclassified sequences</taxon>
        <taxon>metagenomes</taxon>
        <taxon>organismal metagenomes</taxon>
    </lineage>
</organism>
<dbReference type="EMBL" id="MN739950">
    <property type="protein sequence ID" value="QHT79540.1"/>
    <property type="molecule type" value="Genomic_DNA"/>
</dbReference>
<dbReference type="Gene3D" id="1.10.10.10">
    <property type="entry name" value="Winged helix-like DNA-binding domain superfamily/Winged helix DNA-binding domain"/>
    <property type="match status" value="1"/>
</dbReference>
<protein>
    <recommendedName>
        <fullName evidence="2">MSV199 domain-containing protein</fullName>
    </recommendedName>
</protein>
<evidence type="ECO:0008006" key="2">
    <source>
        <dbReference type="Google" id="ProtNLM"/>
    </source>
</evidence>
<proteinExistence type="predicted"/>
<accession>A0A6C0HGN2</accession>